<evidence type="ECO:0000256" key="6">
    <source>
        <dbReference type="ARBA" id="ARBA00022842"/>
    </source>
</evidence>
<evidence type="ECO:0000256" key="3">
    <source>
        <dbReference type="ARBA" id="ARBA00012633"/>
    </source>
</evidence>
<evidence type="ECO:0000256" key="1">
    <source>
        <dbReference type="ARBA" id="ARBA00001946"/>
    </source>
</evidence>
<dbReference type="PATRIC" id="fig|1121405.3.peg.627"/>
<feature type="binding site" evidence="10">
    <location>
        <position position="121"/>
    </location>
    <ligand>
        <name>Mg(2+)</name>
        <dbReference type="ChEBI" id="CHEBI:18420"/>
        <label>1</label>
        <note>catalytic</note>
    </ligand>
</feature>
<dbReference type="SUPFAM" id="SSF56655">
    <property type="entry name" value="Carbohydrate phosphatase"/>
    <property type="match status" value="1"/>
</dbReference>
<keyword evidence="4 10" id="KW-0479">Metal-binding</keyword>
<evidence type="ECO:0000256" key="2">
    <source>
        <dbReference type="ARBA" id="ARBA00009759"/>
    </source>
</evidence>
<dbReference type="GO" id="GO:0008441">
    <property type="term" value="F:3'(2'),5'-bisphosphate nucleotidase activity"/>
    <property type="evidence" value="ECO:0007669"/>
    <property type="project" value="UniProtKB-EC"/>
</dbReference>
<evidence type="ECO:0000256" key="5">
    <source>
        <dbReference type="ARBA" id="ARBA00022801"/>
    </source>
</evidence>
<reference evidence="11 12" key="1">
    <citation type="journal article" date="2013" name="Genome Announc.">
        <title>Draft genome sequences for three mercury-methylating, sulfate-reducing bacteria.</title>
        <authorList>
            <person name="Brown S.D."/>
            <person name="Hurt R.A.Jr."/>
            <person name="Gilmour C.C."/>
            <person name="Elias D.A."/>
        </authorList>
    </citation>
    <scope>NUCLEOTIDE SEQUENCE [LARGE SCALE GENOMIC DNA]</scope>
    <source>
        <strain evidence="11 12">DSM 2059</strain>
    </source>
</reference>
<evidence type="ECO:0000256" key="8">
    <source>
        <dbReference type="ARBA" id="ARBA00044479"/>
    </source>
</evidence>
<keyword evidence="5" id="KW-0378">Hydrolase</keyword>
<evidence type="ECO:0000313" key="12">
    <source>
        <dbReference type="Proteomes" id="UP000014977"/>
    </source>
</evidence>
<dbReference type="GO" id="GO:0046854">
    <property type="term" value="P:phosphatidylinositol phosphate biosynthetic process"/>
    <property type="evidence" value="ECO:0007669"/>
    <property type="project" value="InterPro"/>
</dbReference>
<dbReference type="PANTHER" id="PTHR43200:SF6">
    <property type="entry name" value="3'(2'),5'-BISPHOSPHATE NUCLEOTIDASE"/>
    <property type="match status" value="1"/>
</dbReference>
<dbReference type="AlphaFoldDB" id="S7U1K5"/>
<dbReference type="NCBIfam" id="TIGR01330">
    <property type="entry name" value="bisphos_HAL2"/>
    <property type="match status" value="1"/>
</dbReference>
<feature type="binding site" evidence="10">
    <location>
        <position position="124"/>
    </location>
    <ligand>
        <name>Mg(2+)</name>
        <dbReference type="ChEBI" id="CHEBI:18420"/>
        <label>1</label>
        <note>catalytic</note>
    </ligand>
</feature>
<dbReference type="InterPro" id="IPR020550">
    <property type="entry name" value="Inositol_monophosphatase_CS"/>
</dbReference>
<comment type="cofactor">
    <cofactor evidence="1 10">
        <name>Mg(2+)</name>
        <dbReference type="ChEBI" id="CHEBI:18420"/>
    </cofactor>
</comment>
<feature type="binding site" evidence="10">
    <location>
        <position position="273"/>
    </location>
    <ligand>
        <name>Mg(2+)</name>
        <dbReference type="ChEBI" id="CHEBI:18420"/>
        <label>1</label>
        <note>catalytic</note>
    </ligand>
</feature>
<organism evidence="11 12">
    <name type="scientific">Desulfococcus multivorans DSM 2059</name>
    <dbReference type="NCBI Taxonomy" id="1121405"/>
    <lineage>
        <taxon>Bacteria</taxon>
        <taxon>Pseudomonadati</taxon>
        <taxon>Thermodesulfobacteriota</taxon>
        <taxon>Desulfobacteria</taxon>
        <taxon>Desulfobacterales</taxon>
        <taxon>Desulfococcaceae</taxon>
        <taxon>Desulfococcus</taxon>
    </lineage>
</organism>
<dbReference type="Gene3D" id="3.30.540.10">
    <property type="entry name" value="Fructose-1,6-Bisphosphatase, subunit A, domain 1"/>
    <property type="match status" value="1"/>
</dbReference>
<keyword evidence="12" id="KW-1185">Reference proteome</keyword>
<dbReference type="PROSITE" id="PS00630">
    <property type="entry name" value="IMP_2"/>
    <property type="match status" value="1"/>
</dbReference>
<dbReference type="GO" id="GO:0046872">
    <property type="term" value="F:metal ion binding"/>
    <property type="evidence" value="ECO:0007669"/>
    <property type="project" value="UniProtKB-KW"/>
</dbReference>
<dbReference type="PROSITE" id="PS00629">
    <property type="entry name" value="IMP_1"/>
    <property type="match status" value="1"/>
</dbReference>
<dbReference type="CDD" id="cd01517">
    <property type="entry name" value="PAP_phosphatase"/>
    <property type="match status" value="1"/>
</dbReference>
<dbReference type="RefSeq" id="WP_020875669.1">
    <property type="nucleotide sequence ID" value="NZ_ATHJ01000057.1"/>
</dbReference>
<comment type="similarity">
    <text evidence="2">Belongs to the inositol monophosphatase superfamily.</text>
</comment>
<keyword evidence="6 10" id="KW-0460">Magnesium</keyword>
<dbReference type="Proteomes" id="UP000014977">
    <property type="component" value="Unassembled WGS sequence"/>
</dbReference>
<feature type="binding site" evidence="10">
    <location>
        <position position="123"/>
    </location>
    <ligand>
        <name>Mg(2+)</name>
        <dbReference type="ChEBI" id="CHEBI:18420"/>
        <label>1</label>
        <note>catalytic</note>
    </ligand>
</feature>
<comment type="catalytic activity">
    <reaction evidence="7">
        <text>adenosine 2',5'-bisphosphate + H2O = AMP + phosphate</text>
        <dbReference type="Rhea" id="RHEA:77643"/>
        <dbReference type="ChEBI" id="CHEBI:15377"/>
        <dbReference type="ChEBI" id="CHEBI:43474"/>
        <dbReference type="ChEBI" id="CHEBI:194156"/>
        <dbReference type="ChEBI" id="CHEBI:456215"/>
        <dbReference type="EC" id="3.1.3.7"/>
    </reaction>
    <physiologicalReaction direction="left-to-right" evidence="7">
        <dbReference type="Rhea" id="RHEA:77644"/>
    </physiologicalReaction>
</comment>
<dbReference type="InterPro" id="IPR000760">
    <property type="entry name" value="Inositol_monophosphatase-like"/>
</dbReference>
<dbReference type="EMBL" id="ATHJ01000057">
    <property type="protein sequence ID" value="EPR43296.1"/>
    <property type="molecule type" value="Genomic_DNA"/>
</dbReference>
<dbReference type="EC" id="3.1.3.7" evidence="3"/>
<sequence>MYRKELDIALSAVSRAAKLCRDVQQTLVDAESVQKKDRSPVTIADFGSQAIISMALSAAFPEDPLVGEEDAVLLRKNDVLRGKVHNLVSNAIGAVDEDALIEAIDRGARDTNFSGRFWTVDPIDGTKGFLRGDQYAVALALIEAGRVVLGVLGCPNFNPEKWGANGAIFYAVAGGGAFAAPIEPGTPVGRNDLNAKPIRVDGTNRPEAARFCESVESAHSDHEVHRRICDRLGILASPCRIDSQAKYAAIASGEASIYLRLPRSSAYREKIWDHAAGAAVVTEAGGRVTDFSGSPLGFTEGRTLKSHRGILATNGRLHDGVLSAIQSTVAI</sequence>
<comment type="caution">
    <text evidence="11">The sequence shown here is derived from an EMBL/GenBank/DDBJ whole genome shotgun (WGS) entry which is preliminary data.</text>
</comment>
<evidence type="ECO:0000313" key="11">
    <source>
        <dbReference type="EMBL" id="EPR43296.1"/>
    </source>
</evidence>
<dbReference type="STRING" id="897.B2D07_08615"/>
<dbReference type="PANTHER" id="PTHR43200">
    <property type="entry name" value="PHOSPHATASE"/>
    <property type="match status" value="1"/>
</dbReference>
<comment type="catalytic activity">
    <reaction evidence="8">
        <text>adenosine 3',5'-bisphosphate + H2O = AMP + phosphate</text>
        <dbReference type="Rhea" id="RHEA:10040"/>
        <dbReference type="ChEBI" id="CHEBI:15377"/>
        <dbReference type="ChEBI" id="CHEBI:43474"/>
        <dbReference type="ChEBI" id="CHEBI:58343"/>
        <dbReference type="ChEBI" id="CHEBI:456215"/>
        <dbReference type="EC" id="3.1.3.7"/>
    </reaction>
    <physiologicalReaction direction="left-to-right" evidence="8">
        <dbReference type="Rhea" id="RHEA:10041"/>
    </physiologicalReaction>
</comment>
<gene>
    <name evidence="11" type="ORF">dsmv_1322</name>
</gene>
<proteinExistence type="inferred from homology"/>
<dbReference type="PRINTS" id="PR00377">
    <property type="entry name" value="IMPHPHTASES"/>
</dbReference>
<dbReference type="OrthoDB" id="9785695at2"/>
<feature type="binding site" evidence="10">
    <location>
        <position position="68"/>
    </location>
    <ligand>
        <name>Mg(2+)</name>
        <dbReference type="ChEBI" id="CHEBI:18420"/>
        <label>1</label>
        <note>catalytic</note>
    </ligand>
</feature>
<dbReference type="Pfam" id="PF00459">
    <property type="entry name" value="Inositol_P"/>
    <property type="match status" value="1"/>
</dbReference>
<comment type="catalytic activity">
    <reaction evidence="9">
        <text>3'-phosphoadenylyl sulfate + H2O = adenosine 5'-phosphosulfate + phosphate</text>
        <dbReference type="Rhea" id="RHEA:77639"/>
        <dbReference type="ChEBI" id="CHEBI:15377"/>
        <dbReference type="ChEBI" id="CHEBI:43474"/>
        <dbReference type="ChEBI" id="CHEBI:58243"/>
        <dbReference type="ChEBI" id="CHEBI:58339"/>
        <dbReference type="EC" id="3.1.3.7"/>
    </reaction>
    <physiologicalReaction direction="left-to-right" evidence="9">
        <dbReference type="Rhea" id="RHEA:77640"/>
    </physiologicalReaction>
</comment>
<evidence type="ECO:0000256" key="4">
    <source>
        <dbReference type="ARBA" id="ARBA00022723"/>
    </source>
</evidence>
<name>S7U1K5_DESML</name>
<evidence type="ECO:0000256" key="10">
    <source>
        <dbReference type="PIRSR" id="PIRSR600760-2"/>
    </source>
</evidence>
<dbReference type="InterPro" id="IPR051090">
    <property type="entry name" value="Inositol_monoP_superfamily"/>
</dbReference>
<dbReference type="GO" id="GO:0000103">
    <property type="term" value="P:sulfate assimilation"/>
    <property type="evidence" value="ECO:0007669"/>
    <property type="project" value="TreeGrafter"/>
</dbReference>
<dbReference type="InterPro" id="IPR006239">
    <property type="entry name" value="DPNP"/>
</dbReference>
<accession>S7U1K5</accession>
<dbReference type="InterPro" id="IPR020583">
    <property type="entry name" value="Inositol_monoP_metal-BS"/>
</dbReference>
<dbReference type="Gene3D" id="3.40.190.80">
    <property type="match status" value="1"/>
</dbReference>
<evidence type="ECO:0000256" key="7">
    <source>
        <dbReference type="ARBA" id="ARBA00044466"/>
    </source>
</evidence>
<dbReference type="FunFam" id="3.40.190.80:FF:000003">
    <property type="entry name" value="PAP-specific phosphatase HAL2-like"/>
    <property type="match status" value="1"/>
</dbReference>
<dbReference type="eggNOG" id="COG1218">
    <property type="taxonomic scope" value="Bacteria"/>
</dbReference>
<protein>
    <recommendedName>
        <fullName evidence="3">3'(2'),5'-bisphosphate nucleotidase</fullName>
        <ecNumber evidence="3">3.1.3.7</ecNumber>
    </recommendedName>
</protein>
<evidence type="ECO:0000256" key="9">
    <source>
        <dbReference type="ARBA" id="ARBA00044484"/>
    </source>
</evidence>